<dbReference type="InterPro" id="IPR021102">
    <property type="entry name" value="PNGase_A"/>
</dbReference>
<dbReference type="CDD" id="cd18186">
    <property type="entry name" value="BTB_POZ_ZBTB_KLHL-like"/>
    <property type="match status" value="1"/>
</dbReference>
<dbReference type="Pfam" id="PF25156">
    <property type="entry name" value="PNGase_A_C"/>
    <property type="match status" value="1"/>
</dbReference>
<dbReference type="Pfam" id="PF00651">
    <property type="entry name" value="BTB"/>
    <property type="match status" value="1"/>
</dbReference>
<dbReference type="InterPro" id="IPR056948">
    <property type="entry name" value="PNGaseA_N"/>
</dbReference>
<dbReference type="AlphaFoldDB" id="A0A135L8S6"/>
<dbReference type="Gene3D" id="3.30.710.10">
    <property type="entry name" value="Potassium Channel Kv1.1, Chain A"/>
    <property type="match status" value="1"/>
</dbReference>
<sequence length="871" mass="96559">MWVVAFGEPPIDFLASEWIALYQPISLASGGNDNCNVEILLMDHVFGASYGAPYVGDYEPPHCDFDTVRINLTVTSRGKQYDRLALMYLGDHEVFRTSTAEPTANGIVWTYIKEMSQYNSLWRSPQKLIFDLGNIINDVYTGTFNATLTAHFSTGQNSKTADLILPISARKSASDSSSAFILPTDNTTVKYEIPAAASRAVVSISACGQSEEEFWWSNVLSEDTQDFESTVGRLYGYTPFREVQLYIDGILAGLVWPFPVIFTGGVAPGFWRPVVGIDAFDLRQPEIDISPFLPMIQDGGKHSFEIRVTGLNVSADGIATFADTVGSYWVVTGNIFIYLDDNSSASKAIATGDSDVPTVEAPLPAFAVTRNLIHNDTGGNDSLSYSVVVERVFSATSSLYSWSQRLSFSNHGLLNQQGYSQANRQVTTGNNTITELGDTPISHSIAFQYPLVVNAIYGIASNGMTIDSWMKRGLDFEATGGLGISTYTLTLGPSYLHTTQSGTAQYKSVADGKSSSWGDTINLFDSQMNGRSYHRSVHAINGTVVHDTDPKGKNWPSSPRDDGDIGRDSGPGGGNVGNLGREVGDIPFGTRRFESLFSLLHIFYPVSSPSRQYSLRRAFAMEVPTYSVEGTDRLVHRLAEIYPTGMFSDFTIYTADQTLMVHRLVICSRSEAFGRYLANIPNDSKQAHEFEIKNEHPRVVEAMIRSFYGLNYDINNFQLQMCPMLFNVKVYSLANKFEVEYLKIQAKLTFVNVAQDNWNSDEFLTAAFEAYTTTPKSDRGLRDVVVAICQKYRKDLRLKKGFEKLLEETPGLATDVVLLSHSWLPQPASERVRIVQSFSCLSCFAKWQVQVGMVEDFLECPFCHENKIGAF</sequence>
<reference evidence="3 4" key="1">
    <citation type="journal article" date="2016" name="BMC Genomics">
        <title>Genome sequencing and secondary metabolism of the postharvest pathogen Penicillium griseofulvum.</title>
        <authorList>
            <person name="Banani H."/>
            <person name="Marcet-Houben M."/>
            <person name="Ballester A.R."/>
            <person name="Abbruscato P."/>
            <person name="Gonzalez-Candelas L."/>
            <person name="Gabaldon T."/>
            <person name="Spadaro D."/>
        </authorList>
    </citation>
    <scope>NUCLEOTIDE SEQUENCE [LARGE SCALE GENOMIC DNA]</scope>
    <source>
        <strain evidence="3 4">PG3</strain>
    </source>
</reference>
<dbReference type="RefSeq" id="XP_040643902.1">
    <property type="nucleotide sequence ID" value="XM_040791992.1"/>
</dbReference>
<dbReference type="PANTHER" id="PTHR31104">
    <property type="entry name" value="PEPTIDE-N4-(N-ACETYL-BETA-GLUCOSAMINYL)ASPARAGINE AMIDASE A PROTEIN"/>
    <property type="match status" value="1"/>
</dbReference>
<evidence type="ECO:0000313" key="4">
    <source>
        <dbReference type="Proteomes" id="UP000070168"/>
    </source>
</evidence>
<feature type="domain" description="BTB" evidence="2">
    <location>
        <begin position="648"/>
        <end position="716"/>
    </location>
</feature>
<dbReference type="GeneID" id="63707292"/>
<comment type="caution">
    <text evidence="3">The sequence shown here is derived from an EMBL/GenBank/DDBJ whole genome shotgun (WGS) entry which is preliminary data.</text>
</comment>
<dbReference type="InterPro" id="IPR000210">
    <property type="entry name" value="BTB/POZ_dom"/>
</dbReference>
<name>A0A135L8S6_PENPA</name>
<dbReference type="EMBL" id="LHQR01000072">
    <property type="protein sequence ID" value="KXG45366.1"/>
    <property type="molecule type" value="Genomic_DNA"/>
</dbReference>
<evidence type="ECO:0000259" key="2">
    <source>
        <dbReference type="PROSITE" id="PS50097"/>
    </source>
</evidence>
<evidence type="ECO:0000313" key="3">
    <source>
        <dbReference type="EMBL" id="KXG45366.1"/>
    </source>
</evidence>
<organism evidence="3 4">
    <name type="scientific">Penicillium patulum</name>
    <name type="common">Penicillium griseofulvum</name>
    <dbReference type="NCBI Taxonomy" id="5078"/>
    <lineage>
        <taxon>Eukaryota</taxon>
        <taxon>Fungi</taxon>
        <taxon>Dikarya</taxon>
        <taxon>Ascomycota</taxon>
        <taxon>Pezizomycotina</taxon>
        <taxon>Eurotiomycetes</taxon>
        <taxon>Eurotiomycetidae</taxon>
        <taxon>Eurotiales</taxon>
        <taxon>Aspergillaceae</taxon>
        <taxon>Penicillium</taxon>
    </lineage>
</organism>
<dbReference type="PROSITE" id="PS50097">
    <property type="entry name" value="BTB"/>
    <property type="match status" value="1"/>
</dbReference>
<protein>
    <recommendedName>
        <fullName evidence="2">BTB domain-containing protein</fullName>
    </recommendedName>
</protein>
<feature type="region of interest" description="Disordered" evidence="1">
    <location>
        <begin position="543"/>
        <end position="580"/>
    </location>
</feature>
<keyword evidence="4" id="KW-1185">Reference proteome</keyword>
<accession>A0A135L8S6</accession>
<dbReference type="OrthoDB" id="1612078at2759"/>
<gene>
    <name evidence="3" type="ORF">PGRI_042790</name>
</gene>
<dbReference type="Pfam" id="PF12222">
    <property type="entry name" value="PNGaseA"/>
    <property type="match status" value="1"/>
</dbReference>
<dbReference type="InterPro" id="IPR011333">
    <property type="entry name" value="SKP1/BTB/POZ_sf"/>
</dbReference>
<proteinExistence type="predicted"/>
<evidence type="ECO:0000256" key="1">
    <source>
        <dbReference type="SAM" id="MobiDB-lite"/>
    </source>
</evidence>
<dbReference type="SUPFAM" id="SSF54695">
    <property type="entry name" value="POZ domain"/>
    <property type="match status" value="1"/>
</dbReference>
<dbReference type="Proteomes" id="UP000070168">
    <property type="component" value="Unassembled WGS sequence"/>
</dbReference>